<dbReference type="SMART" id="SM00554">
    <property type="entry name" value="FAS1"/>
    <property type="match status" value="1"/>
</dbReference>
<organism evidence="6 7">
    <name type="scientific">Rhamnella rubrinervis</name>
    <dbReference type="NCBI Taxonomy" id="2594499"/>
    <lineage>
        <taxon>Eukaryota</taxon>
        <taxon>Viridiplantae</taxon>
        <taxon>Streptophyta</taxon>
        <taxon>Embryophyta</taxon>
        <taxon>Tracheophyta</taxon>
        <taxon>Spermatophyta</taxon>
        <taxon>Magnoliopsida</taxon>
        <taxon>eudicotyledons</taxon>
        <taxon>Gunneridae</taxon>
        <taxon>Pentapetalae</taxon>
        <taxon>rosids</taxon>
        <taxon>fabids</taxon>
        <taxon>Rosales</taxon>
        <taxon>Rhamnaceae</taxon>
        <taxon>rhamnoid group</taxon>
        <taxon>Rhamneae</taxon>
        <taxon>Rhamnella</taxon>
    </lineage>
</organism>
<evidence type="ECO:0000256" key="4">
    <source>
        <dbReference type="SAM" id="SignalP"/>
    </source>
</evidence>
<keyword evidence="3" id="KW-1133">Transmembrane helix</keyword>
<dbReference type="InterPro" id="IPR036378">
    <property type="entry name" value="FAS1_dom_sf"/>
</dbReference>
<comment type="caution">
    <text evidence="6">The sequence shown here is derived from an EMBL/GenBank/DDBJ whole genome shotgun (WGS) entry which is preliminary data.</text>
</comment>
<feature type="domain" description="FAS1" evidence="5">
    <location>
        <begin position="74"/>
        <end position="201"/>
    </location>
</feature>
<feature type="chain" id="PRO_5035434014" description="FAS1 domain-containing protein" evidence="4">
    <location>
        <begin position="18"/>
        <end position="281"/>
    </location>
</feature>
<dbReference type="EMBL" id="VOIH02000003">
    <property type="protein sequence ID" value="KAF3451196.1"/>
    <property type="molecule type" value="Genomic_DNA"/>
</dbReference>
<feature type="region of interest" description="Disordered" evidence="2">
    <location>
        <begin position="26"/>
        <end position="80"/>
    </location>
</feature>
<feature type="signal peptide" evidence="4">
    <location>
        <begin position="1"/>
        <end position="17"/>
    </location>
</feature>
<sequence>MALRFLVPLFALIVISATPFSIAHRHHHHRHSPLRTPSPTVAHHHHRHSPSPLPTPRPGVAHHSPSPIPTPTSRPTTSSLAAGADRVLELERQLLNIILSGAVVNPVVLNVTLFAPENDDLIMSSDSDPFTLPYHLLPQRLTFSDLQRFQANVRLPTLLPGKSILITGNSVSDYIVDGARVTQPDLYISSTLAVHGIEKILDYTVYGDGLDLLTKPFQPRRLRYVHHRSRKENPSPALLCLRFWCFLGFFFGLSLSASFVFLISLFLAIPGEPRGALLERY</sequence>
<dbReference type="PROSITE" id="PS50213">
    <property type="entry name" value="FAS1"/>
    <property type="match status" value="1"/>
</dbReference>
<protein>
    <recommendedName>
        <fullName evidence="5">FAS1 domain-containing protein</fullName>
    </recommendedName>
</protein>
<proteinExistence type="inferred from homology"/>
<dbReference type="AlphaFoldDB" id="A0A8K0HF01"/>
<feature type="transmembrane region" description="Helical" evidence="3">
    <location>
        <begin position="241"/>
        <end position="269"/>
    </location>
</feature>
<keyword evidence="3" id="KW-0812">Transmembrane</keyword>
<evidence type="ECO:0000256" key="3">
    <source>
        <dbReference type="SAM" id="Phobius"/>
    </source>
</evidence>
<evidence type="ECO:0000313" key="6">
    <source>
        <dbReference type="EMBL" id="KAF3451196.1"/>
    </source>
</evidence>
<evidence type="ECO:0000256" key="1">
    <source>
        <dbReference type="ARBA" id="ARBA00007843"/>
    </source>
</evidence>
<dbReference type="Gene3D" id="2.30.180.10">
    <property type="entry name" value="FAS1 domain"/>
    <property type="match status" value="1"/>
</dbReference>
<accession>A0A8K0HF01</accession>
<evidence type="ECO:0000313" key="7">
    <source>
        <dbReference type="Proteomes" id="UP000796880"/>
    </source>
</evidence>
<dbReference type="InterPro" id="IPR000782">
    <property type="entry name" value="FAS1_domain"/>
</dbReference>
<name>A0A8K0HF01_9ROSA</name>
<dbReference type="InterPro" id="IPR052806">
    <property type="entry name" value="Fasciclin-like_AGP"/>
</dbReference>
<dbReference type="SUPFAM" id="SSF82153">
    <property type="entry name" value="FAS1 domain"/>
    <property type="match status" value="1"/>
</dbReference>
<keyword evidence="3" id="KW-0472">Membrane</keyword>
<keyword evidence="7" id="KW-1185">Reference proteome</keyword>
<reference evidence="6" key="1">
    <citation type="submission" date="2020-03" db="EMBL/GenBank/DDBJ databases">
        <title>A high-quality chromosome-level genome assembly of a woody plant with both climbing and erect habits, Rhamnella rubrinervis.</title>
        <authorList>
            <person name="Lu Z."/>
            <person name="Yang Y."/>
            <person name="Zhu X."/>
            <person name="Sun Y."/>
        </authorList>
    </citation>
    <scope>NUCLEOTIDE SEQUENCE</scope>
    <source>
        <strain evidence="6">BYM</strain>
        <tissue evidence="6">Leaf</tissue>
    </source>
</reference>
<dbReference type="FunFam" id="2.30.180.10:FF:000046">
    <property type="entry name" value="Fasciclin-like arabinogalactan family protein"/>
    <property type="match status" value="1"/>
</dbReference>
<keyword evidence="4" id="KW-0732">Signal</keyword>
<evidence type="ECO:0000256" key="2">
    <source>
        <dbReference type="SAM" id="MobiDB-lite"/>
    </source>
</evidence>
<comment type="similarity">
    <text evidence="1">Belongs to the fasciclin-like AGP family.</text>
</comment>
<dbReference type="PANTHER" id="PTHR33985:SF5">
    <property type="entry name" value="FASCICLIN-LIKE ARABINOGALACTAN FAMILY PROTEIN"/>
    <property type="match status" value="1"/>
</dbReference>
<gene>
    <name evidence="6" type="ORF">FNV43_RR07289</name>
</gene>
<dbReference type="OrthoDB" id="2015130at2759"/>
<dbReference type="PANTHER" id="PTHR33985">
    <property type="entry name" value="OS02G0491300 PROTEIN-RELATED"/>
    <property type="match status" value="1"/>
</dbReference>
<evidence type="ECO:0000259" key="5">
    <source>
        <dbReference type="PROSITE" id="PS50213"/>
    </source>
</evidence>
<dbReference type="Proteomes" id="UP000796880">
    <property type="component" value="Unassembled WGS sequence"/>
</dbReference>
<dbReference type="Pfam" id="PF02469">
    <property type="entry name" value="Fasciclin"/>
    <property type="match status" value="1"/>
</dbReference>